<organism evidence="1 2">
    <name type="scientific">Falsiroseomonas selenitidurans</name>
    <dbReference type="NCBI Taxonomy" id="2716335"/>
    <lineage>
        <taxon>Bacteria</taxon>
        <taxon>Pseudomonadati</taxon>
        <taxon>Pseudomonadota</taxon>
        <taxon>Alphaproteobacteria</taxon>
        <taxon>Acetobacterales</taxon>
        <taxon>Roseomonadaceae</taxon>
        <taxon>Falsiroseomonas</taxon>
    </lineage>
</organism>
<name>A0ABX1E2X2_9PROT</name>
<dbReference type="RefSeq" id="WP_168030603.1">
    <property type="nucleotide sequence ID" value="NZ_JAAVNE010000016.1"/>
</dbReference>
<evidence type="ECO:0008006" key="3">
    <source>
        <dbReference type="Google" id="ProtNLM"/>
    </source>
</evidence>
<keyword evidence="2" id="KW-1185">Reference proteome</keyword>
<evidence type="ECO:0000313" key="2">
    <source>
        <dbReference type="Proteomes" id="UP000787635"/>
    </source>
</evidence>
<gene>
    <name evidence="1" type="ORF">HEQ75_11665</name>
</gene>
<proteinExistence type="predicted"/>
<comment type="caution">
    <text evidence="1">The sequence shown here is derived from an EMBL/GenBank/DDBJ whole genome shotgun (WGS) entry which is preliminary data.</text>
</comment>
<dbReference type="PROSITE" id="PS51257">
    <property type="entry name" value="PROKAR_LIPOPROTEIN"/>
    <property type="match status" value="1"/>
</dbReference>
<dbReference type="Proteomes" id="UP000787635">
    <property type="component" value="Unassembled WGS sequence"/>
</dbReference>
<sequence length="84" mass="8810">MRVLPALALTAALLLGACQNPDGSVNVPASIALGAGAALGVAALASASDNHGHYNRGYHGRPSYGHARPYYGHGYGYNRGYRRW</sequence>
<reference evidence="1 2" key="1">
    <citation type="submission" date="2020-03" db="EMBL/GenBank/DDBJ databases">
        <title>Roseomonas selenitidurans sp. nov. isolated from urban soil.</title>
        <authorList>
            <person name="Liu H."/>
        </authorList>
    </citation>
    <scope>NUCLEOTIDE SEQUENCE [LARGE SCALE GENOMIC DNA]</scope>
    <source>
        <strain evidence="1 2">BU-1</strain>
    </source>
</reference>
<dbReference type="EMBL" id="JAAVNE010000016">
    <property type="protein sequence ID" value="NKC31517.1"/>
    <property type="molecule type" value="Genomic_DNA"/>
</dbReference>
<protein>
    <recommendedName>
        <fullName evidence="3">Lipoprotein</fullName>
    </recommendedName>
</protein>
<evidence type="ECO:0000313" key="1">
    <source>
        <dbReference type="EMBL" id="NKC31517.1"/>
    </source>
</evidence>
<accession>A0ABX1E2X2</accession>